<dbReference type="GO" id="GO:0016887">
    <property type="term" value="F:ATP hydrolysis activity"/>
    <property type="evidence" value="ECO:0007669"/>
    <property type="project" value="InterPro"/>
</dbReference>
<accession>A0A7C5T1A9</accession>
<feature type="domain" description="Bacterial type II secretion system protein E" evidence="2">
    <location>
        <begin position="202"/>
        <end position="216"/>
    </location>
</feature>
<dbReference type="InterPro" id="IPR027417">
    <property type="entry name" value="P-loop_NTPase"/>
</dbReference>
<dbReference type="InterPro" id="IPR003593">
    <property type="entry name" value="AAA+_ATPase"/>
</dbReference>
<dbReference type="Pfam" id="PF00437">
    <property type="entry name" value="T2SSE"/>
    <property type="match status" value="1"/>
</dbReference>
<dbReference type="EMBL" id="DSAC01000070">
    <property type="protein sequence ID" value="HHO74139.1"/>
    <property type="molecule type" value="Genomic_DNA"/>
</dbReference>
<dbReference type="NCBIfam" id="TIGR01420">
    <property type="entry name" value="pilT_fam"/>
    <property type="match status" value="1"/>
</dbReference>
<organism evidence="3">
    <name type="scientific">Thermocrinis ruber</name>
    <dbReference type="NCBI Taxonomy" id="75906"/>
    <lineage>
        <taxon>Bacteria</taxon>
        <taxon>Pseudomonadati</taxon>
        <taxon>Aquificota</taxon>
        <taxon>Aquificia</taxon>
        <taxon>Aquificales</taxon>
        <taxon>Aquificaceae</taxon>
        <taxon>Thermocrinis</taxon>
    </lineage>
</organism>
<dbReference type="CDD" id="cd01131">
    <property type="entry name" value="PilT"/>
    <property type="match status" value="1"/>
</dbReference>
<dbReference type="AlphaFoldDB" id="A0A7C5T1A9"/>
<dbReference type="InterPro" id="IPR050921">
    <property type="entry name" value="T4SS_GSP_E_ATPase"/>
</dbReference>
<dbReference type="GO" id="GO:0005524">
    <property type="term" value="F:ATP binding"/>
    <property type="evidence" value="ECO:0007669"/>
    <property type="project" value="InterPro"/>
</dbReference>
<evidence type="ECO:0000313" key="3">
    <source>
        <dbReference type="EMBL" id="HHO74139.1"/>
    </source>
</evidence>
<dbReference type="PANTHER" id="PTHR30486:SF16">
    <property type="entry name" value="TWITCHING MOTILITY PROTEIN PILT"/>
    <property type="match status" value="1"/>
</dbReference>
<dbReference type="InterPro" id="IPR001482">
    <property type="entry name" value="T2SS/T4SS_dom"/>
</dbReference>
<dbReference type="Gene3D" id="3.40.50.300">
    <property type="entry name" value="P-loop containing nucleotide triphosphate hydrolases"/>
    <property type="match status" value="1"/>
</dbReference>
<dbReference type="PROSITE" id="PS00662">
    <property type="entry name" value="T2SP_E"/>
    <property type="match status" value="1"/>
</dbReference>
<reference evidence="3" key="1">
    <citation type="journal article" date="2020" name="mSystems">
        <title>Genome- and Community-Level Interaction Insights into Carbon Utilization and Element Cycling Functions of Hydrothermarchaeota in Hydrothermal Sediment.</title>
        <authorList>
            <person name="Zhou Z."/>
            <person name="Liu Y."/>
            <person name="Xu W."/>
            <person name="Pan J."/>
            <person name="Luo Z.H."/>
            <person name="Li M."/>
        </authorList>
    </citation>
    <scope>NUCLEOTIDE SEQUENCE [LARGE SCALE GENOMIC DNA]</scope>
    <source>
        <strain evidence="3">SpSt-114</strain>
    </source>
</reference>
<evidence type="ECO:0000259" key="2">
    <source>
        <dbReference type="PROSITE" id="PS00662"/>
    </source>
</evidence>
<gene>
    <name evidence="3" type="ORF">ENN04_05795</name>
</gene>
<comment type="caution">
    <text evidence="3">The sequence shown here is derived from an EMBL/GenBank/DDBJ whole genome shotgun (WGS) entry which is preliminary data.</text>
</comment>
<protein>
    <submittedName>
        <fullName evidence="3">Type IV pilus twitching motility protein PilT</fullName>
    </submittedName>
</protein>
<sequence>MEGLQTQEISLLEVLYKATQLRASDVHITAGSRPVVRIDGKITPLMEYPILTPEMTQKLLYSVMSEKHRKQLEEKGQVDFSFGVKDVGRFRANVFFQRGSVAGAFRRLPSKIMTVDELGLPQKVLELCHRSMGLILVTGPTGSGKSTTLASLINYINENFPYHIITIEDPIEYVFQHRKSIVNQREIGEDVDNFADALRAALREDPDVILVGEMRDLETIEIALRAAETGHLVFGTLHTNTAVSTITRIIDVFPPNQQEQIRIQLSFVLQGVISQRLIPKVGGGRVLAYELLIPNTAIRSLIRENKLQQIYSIMQSGQAETGMQTMNQSLANLYRSGLITLDDAFRYSPDVKELERMLGVQSRV</sequence>
<evidence type="ECO:0000256" key="1">
    <source>
        <dbReference type="ARBA" id="ARBA00006611"/>
    </source>
</evidence>
<proteinExistence type="inferred from homology"/>
<comment type="similarity">
    <text evidence="1">Belongs to the GSP E family.</text>
</comment>
<dbReference type="SUPFAM" id="SSF52540">
    <property type="entry name" value="P-loop containing nucleoside triphosphate hydrolases"/>
    <property type="match status" value="1"/>
</dbReference>
<dbReference type="InterPro" id="IPR006321">
    <property type="entry name" value="PilT/PilU"/>
</dbReference>
<dbReference type="PANTHER" id="PTHR30486">
    <property type="entry name" value="TWITCHING MOTILITY PROTEIN PILT"/>
    <property type="match status" value="1"/>
</dbReference>
<dbReference type="Gene3D" id="3.30.450.90">
    <property type="match status" value="1"/>
</dbReference>
<name>A0A7C5T1A9_9AQUI</name>
<dbReference type="SMART" id="SM00382">
    <property type="entry name" value="AAA"/>
    <property type="match status" value="1"/>
</dbReference>